<dbReference type="AlphaFoldDB" id="A0AB36BX94"/>
<sequence>MGEIPPHAQFRIVELSPIGLLATGDAWGEWGAEDSMSATGLNDVPQYIAYGFRCLLYVSSHQQ</sequence>
<protein>
    <submittedName>
        <fullName evidence="1">Uncharacterized protein</fullName>
    </submittedName>
</protein>
<organism evidence="1 2">
    <name type="scientific">Bifidobacterium bifidum</name>
    <dbReference type="NCBI Taxonomy" id="1681"/>
    <lineage>
        <taxon>Bacteria</taxon>
        <taxon>Bacillati</taxon>
        <taxon>Actinomycetota</taxon>
        <taxon>Actinomycetes</taxon>
        <taxon>Bifidobacteriales</taxon>
        <taxon>Bifidobacteriaceae</taxon>
        <taxon>Bifidobacterium</taxon>
    </lineage>
</organism>
<dbReference type="RefSeq" id="WP_163112958.1">
    <property type="nucleotide sequence ID" value="NZ_JAAJBJ010000001.1"/>
</dbReference>
<gene>
    <name evidence="1" type="ORF">G5T23_01755</name>
</gene>
<accession>A0AB36BX94</accession>
<dbReference type="Proteomes" id="UP000488776">
    <property type="component" value="Unassembled WGS sequence"/>
</dbReference>
<comment type="caution">
    <text evidence="1">The sequence shown here is derived from an EMBL/GenBank/DDBJ whole genome shotgun (WGS) entry which is preliminary data.</text>
</comment>
<name>A0AB36BX94_BIFBI</name>
<dbReference type="EMBL" id="JAAJBJ010000001">
    <property type="protein sequence ID" value="NGG35780.1"/>
    <property type="molecule type" value="Genomic_DNA"/>
</dbReference>
<evidence type="ECO:0000313" key="1">
    <source>
        <dbReference type="EMBL" id="NGG35780.1"/>
    </source>
</evidence>
<evidence type="ECO:0000313" key="2">
    <source>
        <dbReference type="Proteomes" id="UP000488776"/>
    </source>
</evidence>
<proteinExistence type="predicted"/>
<reference evidence="1 2" key="1">
    <citation type="submission" date="2020-02" db="EMBL/GenBank/DDBJ databases">
        <title>Antibiotic susceptibility profiles of lactic acid bacteria isolated from the human vagina and genetic basis of atypical resistances.</title>
        <authorList>
            <person name="Sirichoat A."/>
            <person name="Florez A.B."/>
            <person name="Vazquez L."/>
            <person name="Buppasiri P."/>
            <person name="Panya M."/>
            <person name="Lulitanond V."/>
            <person name="Mayo B."/>
        </authorList>
    </citation>
    <scope>NUCLEOTIDE SEQUENCE [LARGE SCALE GENOMIC DNA]</scope>
    <source>
        <strain evidence="1 2">VA07-1AN</strain>
    </source>
</reference>